<evidence type="ECO:0000313" key="12">
    <source>
        <dbReference type="EMBL" id="VBB06658.1"/>
    </source>
</evidence>
<dbReference type="Pfam" id="PF02885">
    <property type="entry name" value="Glycos_trans_3N"/>
    <property type="match status" value="1"/>
</dbReference>
<dbReference type="Proteomes" id="UP000277811">
    <property type="component" value="Unassembled WGS sequence"/>
</dbReference>
<dbReference type="UniPathway" id="UPA00035">
    <property type="reaction ID" value="UER00041"/>
</dbReference>
<dbReference type="Pfam" id="PF00591">
    <property type="entry name" value="Glycos_transf_3"/>
    <property type="match status" value="1"/>
</dbReference>
<dbReference type="EMBL" id="UPPP01000066">
    <property type="protein sequence ID" value="VBB06658.1"/>
    <property type="molecule type" value="Genomic_DNA"/>
</dbReference>
<dbReference type="NCBIfam" id="TIGR01245">
    <property type="entry name" value="trpD"/>
    <property type="match status" value="1"/>
</dbReference>
<dbReference type="PANTHER" id="PTHR43285:SF2">
    <property type="entry name" value="ANTHRANILATE PHOSPHORIBOSYLTRANSFERASE"/>
    <property type="match status" value="1"/>
</dbReference>
<keyword evidence="9" id="KW-0460">Magnesium</keyword>
<comment type="caution">
    <text evidence="9">Lacks conserved residue(s) required for the propagation of feature annotation.</text>
</comment>
<reference evidence="12 13" key="1">
    <citation type="submission" date="2018-06" db="EMBL/GenBank/DDBJ databases">
        <authorList>
            <person name="Strepis N."/>
        </authorList>
    </citation>
    <scope>NUCLEOTIDE SEQUENCE [LARGE SCALE GENOMIC DNA]</scope>
    <source>
        <strain evidence="12">LUCI</strain>
    </source>
</reference>
<evidence type="ECO:0000256" key="9">
    <source>
        <dbReference type="HAMAP-Rule" id="MF_00211"/>
    </source>
</evidence>
<evidence type="ECO:0000256" key="5">
    <source>
        <dbReference type="ARBA" id="ARBA00022822"/>
    </source>
</evidence>
<keyword evidence="4 9" id="KW-0808">Transferase</keyword>
<dbReference type="RefSeq" id="WP_243638712.1">
    <property type="nucleotide sequence ID" value="NZ_UPPP01000066.1"/>
</dbReference>
<feature type="binding site" evidence="9">
    <location>
        <position position="80"/>
    </location>
    <ligand>
        <name>5-phospho-alpha-D-ribose 1-diphosphate</name>
        <dbReference type="ChEBI" id="CHEBI:58017"/>
    </ligand>
</feature>
<dbReference type="InterPro" id="IPR017459">
    <property type="entry name" value="Glycosyl_Trfase_fam3_N_dom"/>
</dbReference>
<feature type="binding site" evidence="9">
    <location>
        <position position="88"/>
    </location>
    <ligand>
        <name>5-phospho-alpha-D-ribose 1-diphosphate</name>
        <dbReference type="ChEBI" id="CHEBI:58017"/>
    </ligand>
</feature>
<proteinExistence type="inferred from homology"/>
<comment type="catalytic activity">
    <reaction evidence="7 9">
        <text>N-(5-phospho-beta-D-ribosyl)anthranilate + diphosphate = 5-phospho-alpha-D-ribose 1-diphosphate + anthranilate</text>
        <dbReference type="Rhea" id="RHEA:11768"/>
        <dbReference type="ChEBI" id="CHEBI:16567"/>
        <dbReference type="ChEBI" id="CHEBI:18277"/>
        <dbReference type="ChEBI" id="CHEBI:33019"/>
        <dbReference type="ChEBI" id="CHEBI:58017"/>
        <dbReference type="EC" id="2.4.2.18"/>
    </reaction>
</comment>
<comment type="function">
    <text evidence="9">Catalyzes the transfer of the phosphoribosyl group of 5-phosphorylribose-1-pyrophosphate (PRPP) to anthranilate to yield N-(5'-phosphoribosyl)-anthranilate (PRA).</text>
</comment>
<feature type="binding site" evidence="9">
    <location>
        <begin position="83"/>
        <end position="84"/>
    </location>
    <ligand>
        <name>5-phospho-alpha-D-ribose 1-diphosphate</name>
        <dbReference type="ChEBI" id="CHEBI:58017"/>
    </ligand>
</feature>
<feature type="binding site" evidence="9">
    <location>
        <position position="120"/>
    </location>
    <ligand>
        <name>5-phospho-alpha-D-ribose 1-diphosphate</name>
        <dbReference type="ChEBI" id="CHEBI:58017"/>
    </ligand>
</feature>
<dbReference type="Gene3D" id="3.40.1030.10">
    <property type="entry name" value="Nucleoside phosphorylase/phosphoribosyltransferase catalytic domain"/>
    <property type="match status" value="1"/>
</dbReference>
<evidence type="ECO:0000313" key="13">
    <source>
        <dbReference type="Proteomes" id="UP000277811"/>
    </source>
</evidence>
<organism evidence="12 13">
    <name type="scientific">Lucifera butyrica</name>
    <dbReference type="NCBI Taxonomy" id="1351585"/>
    <lineage>
        <taxon>Bacteria</taxon>
        <taxon>Bacillati</taxon>
        <taxon>Bacillota</taxon>
        <taxon>Negativicutes</taxon>
        <taxon>Veillonellales</taxon>
        <taxon>Veillonellaceae</taxon>
        <taxon>Lucifera</taxon>
    </lineage>
</organism>
<feature type="binding site" evidence="9">
    <location>
        <position position="166"/>
    </location>
    <ligand>
        <name>anthranilate</name>
        <dbReference type="ChEBI" id="CHEBI:16567"/>
        <label>2</label>
    </ligand>
</feature>
<keyword evidence="9" id="KW-0479">Metal-binding</keyword>
<dbReference type="PANTHER" id="PTHR43285">
    <property type="entry name" value="ANTHRANILATE PHOSPHORIBOSYLTRANSFERASE"/>
    <property type="match status" value="1"/>
</dbReference>
<dbReference type="EC" id="2.4.2.18" evidence="9"/>
<dbReference type="AlphaFoldDB" id="A0A498RBY5"/>
<dbReference type="GO" id="GO:0000287">
    <property type="term" value="F:magnesium ion binding"/>
    <property type="evidence" value="ECO:0007669"/>
    <property type="project" value="UniProtKB-UniRule"/>
</dbReference>
<feature type="domain" description="Glycosyl transferase family 3" evidence="10">
    <location>
        <begin position="74"/>
        <end position="324"/>
    </location>
</feature>
<keyword evidence="2 9" id="KW-0028">Amino-acid biosynthesis</keyword>
<dbReference type="SUPFAM" id="SSF47648">
    <property type="entry name" value="Nucleoside phosphorylase/phosphoribosyltransferase N-terminal domain"/>
    <property type="match status" value="1"/>
</dbReference>
<feature type="binding site" evidence="9">
    <location>
        <position position="225"/>
    </location>
    <ligand>
        <name>Mg(2+)</name>
        <dbReference type="ChEBI" id="CHEBI:18420"/>
        <label>2</label>
    </ligand>
</feature>
<evidence type="ECO:0000256" key="2">
    <source>
        <dbReference type="ARBA" id="ARBA00022605"/>
    </source>
</evidence>
<feature type="binding site" evidence="9">
    <location>
        <position position="226"/>
    </location>
    <ligand>
        <name>Mg(2+)</name>
        <dbReference type="ChEBI" id="CHEBI:18420"/>
        <label>1</label>
    </ligand>
</feature>
<keyword evidence="6 9" id="KW-0057">Aromatic amino acid biosynthesis</keyword>
<feature type="binding site" evidence="9">
    <location>
        <begin position="90"/>
        <end position="93"/>
    </location>
    <ligand>
        <name>5-phospho-alpha-D-ribose 1-diphosphate</name>
        <dbReference type="ChEBI" id="CHEBI:58017"/>
    </ligand>
</feature>
<dbReference type="HAMAP" id="MF_00211">
    <property type="entry name" value="TrpD"/>
    <property type="match status" value="1"/>
</dbReference>
<comment type="similarity">
    <text evidence="8">In the C-terminal section; belongs to the anthranilate phosphoribosyltransferase family.</text>
</comment>
<feature type="binding site" evidence="9">
    <location>
        <position position="111"/>
    </location>
    <ligand>
        <name>anthranilate</name>
        <dbReference type="ChEBI" id="CHEBI:16567"/>
        <label>1</label>
    </ligand>
</feature>
<accession>A0A498RBY5</accession>
<feature type="domain" description="Glycosyl transferase family 3 N-terminal" evidence="11">
    <location>
        <begin position="5"/>
        <end position="66"/>
    </location>
</feature>
<evidence type="ECO:0000256" key="8">
    <source>
        <dbReference type="ARBA" id="ARBA00061188"/>
    </source>
</evidence>
<dbReference type="GO" id="GO:0000162">
    <property type="term" value="P:L-tryptophan biosynthetic process"/>
    <property type="evidence" value="ECO:0007669"/>
    <property type="project" value="UniProtKB-UniRule"/>
</dbReference>
<dbReference type="SUPFAM" id="SSF52418">
    <property type="entry name" value="Nucleoside phosphorylase/phosphoribosyltransferase catalytic domain"/>
    <property type="match status" value="1"/>
</dbReference>
<sequence>MMFQPIFHKVVRGEHLNEQEAEAMMEAIMEGTATPAQIGGMLTALSIKGETVEEITGCARVMRRKATAVRTGGPVVDTCGTGGDRKNTFNISTTAAIAAAGAGLKIAKHGNRSVSSQCGSADVLEALGIDIQLSAATVEAMLQQTGMGFLFAPVFHQAMKNVVGPRREIAIRTIFNILGPLTNPAGAQSQVVGVFQAELTTVLASVLQRLGTEHALVVHGLDGLDEISVCAPTRITEVKDGSLHTYQITPEDFGFERAEPENLTGGNAAQNASITLAILQGAEGPRRNIVLLNTAAALVAGNRAPDLAAGVKLAANSIDSGKALAKLEELRQFTAGEMQ</sequence>
<dbReference type="InterPro" id="IPR035902">
    <property type="entry name" value="Nuc_phospho_transferase"/>
</dbReference>
<dbReference type="GO" id="GO:0004048">
    <property type="term" value="F:anthranilate phosphoribosyltransferase activity"/>
    <property type="evidence" value="ECO:0007669"/>
    <property type="project" value="UniProtKB-UniRule"/>
</dbReference>
<feature type="binding site" evidence="9">
    <location>
        <begin position="108"/>
        <end position="116"/>
    </location>
    <ligand>
        <name>5-phospho-alpha-D-ribose 1-diphosphate</name>
        <dbReference type="ChEBI" id="CHEBI:58017"/>
    </ligand>
</feature>
<keyword evidence="13" id="KW-1185">Reference proteome</keyword>
<dbReference type="GO" id="GO:0005829">
    <property type="term" value="C:cytosol"/>
    <property type="evidence" value="ECO:0007669"/>
    <property type="project" value="TreeGrafter"/>
</dbReference>
<keyword evidence="3 9" id="KW-0328">Glycosyltransferase</keyword>
<gene>
    <name evidence="9" type="primary">trpD</name>
    <name evidence="12" type="ORF">LUCI_1894</name>
</gene>
<dbReference type="InterPro" id="IPR000312">
    <property type="entry name" value="Glycosyl_Trfase_fam3"/>
</dbReference>
<protein>
    <recommendedName>
        <fullName evidence="9">Anthranilate phosphoribosyltransferase</fullName>
        <ecNumber evidence="9">2.4.2.18</ecNumber>
    </recommendedName>
</protein>
<feature type="binding site" evidence="9">
    <location>
        <position position="80"/>
    </location>
    <ligand>
        <name>anthranilate</name>
        <dbReference type="ChEBI" id="CHEBI:16567"/>
        <label>1</label>
    </ligand>
</feature>
<dbReference type="Gene3D" id="1.20.970.10">
    <property type="entry name" value="Transferase, Pyrimidine Nucleoside Phosphorylase, Chain C"/>
    <property type="match status" value="1"/>
</dbReference>
<dbReference type="FunFam" id="3.40.1030.10:FF:000002">
    <property type="entry name" value="Anthranilate phosphoribosyltransferase"/>
    <property type="match status" value="1"/>
</dbReference>
<evidence type="ECO:0000256" key="3">
    <source>
        <dbReference type="ARBA" id="ARBA00022676"/>
    </source>
</evidence>
<comment type="cofactor">
    <cofactor evidence="9">
        <name>Mg(2+)</name>
        <dbReference type="ChEBI" id="CHEBI:18420"/>
    </cofactor>
    <text evidence="9">Binds 2 magnesium ions per monomer.</text>
</comment>
<evidence type="ECO:0000256" key="6">
    <source>
        <dbReference type="ARBA" id="ARBA00023141"/>
    </source>
</evidence>
<comment type="pathway">
    <text evidence="1 9">Amino-acid biosynthesis; L-tryptophan biosynthesis; L-tryptophan from chorismate: step 2/5.</text>
</comment>
<evidence type="ECO:0000256" key="7">
    <source>
        <dbReference type="ARBA" id="ARBA00052328"/>
    </source>
</evidence>
<evidence type="ECO:0000259" key="10">
    <source>
        <dbReference type="Pfam" id="PF00591"/>
    </source>
</evidence>
<evidence type="ECO:0000256" key="4">
    <source>
        <dbReference type="ARBA" id="ARBA00022679"/>
    </source>
</evidence>
<evidence type="ECO:0000259" key="11">
    <source>
        <dbReference type="Pfam" id="PF02885"/>
    </source>
</evidence>
<dbReference type="InterPro" id="IPR005940">
    <property type="entry name" value="Anthranilate_Pribosyl_Tfrase"/>
</dbReference>
<comment type="similarity">
    <text evidence="9">Belongs to the anthranilate phosphoribosyltransferase family.</text>
</comment>
<feature type="binding site" evidence="9">
    <location>
        <position position="92"/>
    </location>
    <ligand>
        <name>Mg(2+)</name>
        <dbReference type="ChEBI" id="CHEBI:18420"/>
        <label>1</label>
    </ligand>
</feature>
<dbReference type="InterPro" id="IPR036320">
    <property type="entry name" value="Glycosyl_Trfase_fam3_N_dom_sf"/>
</dbReference>
<keyword evidence="5 9" id="KW-0822">Tryptophan biosynthesis</keyword>
<feature type="binding site" evidence="9">
    <location>
        <position position="226"/>
    </location>
    <ligand>
        <name>Mg(2+)</name>
        <dbReference type="ChEBI" id="CHEBI:18420"/>
        <label>2</label>
    </ligand>
</feature>
<comment type="subunit">
    <text evidence="9">Homodimer.</text>
</comment>
<name>A0A498RBY5_9FIRM</name>
<evidence type="ECO:0000256" key="1">
    <source>
        <dbReference type="ARBA" id="ARBA00004907"/>
    </source>
</evidence>